<dbReference type="RefSeq" id="WP_173238132.1">
    <property type="nucleotide sequence ID" value="NZ_AP022839.1"/>
</dbReference>
<keyword evidence="2" id="KW-1185">Reference proteome</keyword>
<gene>
    <name evidence="1" type="ORF">TUM19329_32560</name>
</gene>
<dbReference type="PANTHER" id="PTHR36922:SF1">
    <property type="entry name" value="DUF1993 DOMAIN-CONTAINING PROTEIN"/>
    <property type="match status" value="1"/>
</dbReference>
<evidence type="ECO:0008006" key="3">
    <source>
        <dbReference type="Google" id="ProtNLM"/>
    </source>
</evidence>
<dbReference type="AlphaFoldDB" id="A0A6F8T890"/>
<dbReference type="SUPFAM" id="SSF109854">
    <property type="entry name" value="DinB/YfiT-like putative metalloenzymes"/>
    <property type="match status" value="1"/>
</dbReference>
<name>A0A6F8T890_9GAMM</name>
<dbReference type="PANTHER" id="PTHR36922">
    <property type="entry name" value="BLL2446 PROTEIN"/>
    <property type="match status" value="1"/>
</dbReference>
<dbReference type="Pfam" id="PF09351">
    <property type="entry name" value="DUF1993"/>
    <property type="match status" value="1"/>
</dbReference>
<dbReference type="KEGG" id="lant:TUM19329_32560"/>
<sequence length="171" mass="19361">MNQTISMYNASIPIFKQLLTALNDILIKTKTHVENKAIGPHTLLQASLFPDMFNFIRQVQIATDFSRGVSARLAGLDVPAYEDNEISIEDLQVRIEKTLKFLATIKPEAINGSEEKEIITRPGTPKEKKFNGQAYLLHYGLPQFFFHVTTAYDILRNHGVEIGKKDYMGAY</sequence>
<accession>A0A6F8T890</accession>
<protein>
    <recommendedName>
        <fullName evidence="3">DUF1993 domain-containing protein</fullName>
    </recommendedName>
</protein>
<dbReference type="Proteomes" id="UP000502894">
    <property type="component" value="Chromosome"/>
</dbReference>
<organism evidence="1 2">
    <name type="scientific">Legionella antarctica</name>
    <dbReference type="NCBI Taxonomy" id="2708020"/>
    <lineage>
        <taxon>Bacteria</taxon>
        <taxon>Pseudomonadati</taxon>
        <taxon>Pseudomonadota</taxon>
        <taxon>Gammaproteobacteria</taxon>
        <taxon>Legionellales</taxon>
        <taxon>Legionellaceae</taxon>
        <taxon>Legionella</taxon>
    </lineage>
</organism>
<evidence type="ECO:0000313" key="2">
    <source>
        <dbReference type="Proteomes" id="UP000502894"/>
    </source>
</evidence>
<proteinExistence type="predicted"/>
<evidence type="ECO:0000313" key="1">
    <source>
        <dbReference type="EMBL" id="BCA96895.1"/>
    </source>
</evidence>
<dbReference type="EMBL" id="AP022839">
    <property type="protein sequence ID" value="BCA96895.1"/>
    <property type="molecule type" value="Genomic_DNA"/>
</dbReference>
<dbReference type="InterPro" id="IPR034660">
    <property type="entry name" value="DinB/YfiT-like"/>
</dbReference>
<dbReference type="Gene3D" id="1.20.120.450">
    <property type="entry name" value="dinb family like domain"/>
    <property type="match status" value="1"/>
</dbReference>
<dbReference type="InterPro" id="IPR018531">
    <property type="entry name" value="DUF1993"/>
</dbReference>
<reference evidence="1" key="1">
    <citation type="journal article" date="2020" name="Microbiol. Resour. Announc.">
        <title>Complete Genome Sequence of Novel Psychrotolerant Legionella Strain TUM19329, Isolated from Antarctic Lake Sediment.</title>
        <authorList>
            <person name="Shimada S."/>
            <person name="Nakai R."/>
            <person name="Aoki K."/>
            <person name="Shimoeda N."/>
            <person name="Ohno G."/>
            <person name="Miyazaki Y."/>
            <person name="Kudoh S."/>
            <person name="Imura S."/>
            <person name="Watanabe K."/>
            <person name="Ishii Y."/>
            <person name="Tateda K."/>
        </authorList>
    </citation>
    <scope>NUCLEOTIDE SEQUENCE [LARGE SCALE GENOMIC DNA]</scope>
    <source>
        <strain evidence="1">TUM19329</strain>
    </source>
</reference>